<feature type="signal peptide" evidence="2">
    <location>
        <begin position="1"/>
        <end position="24"/>
    </location>
</feature>
<protein>
    <recommendedName>
        <fullName evidence="5">Small secreted domain DUF320</fullName>
    </recommendedName>
</protein>
<dbReference type="Proteomes" id="UP000294927">
    <property type="component" value="Unassembled WGS sequence"/>
</dbReference>
<feature type="chain" id="PRO_5038947378" description="Small secreted domain DUF320" evidence="2">
    <location>
        <begin position="25"/>
        <end position="60"/>
    </location>
</feature>
<sequence length="60" mass="5848">MGKLIGVVATVLVAVAAATGVTFAVSNASAPDKSVNLENPASPNNMRGGSADSVNYGSTP</sequence>
<dbReference type="EMBL" id="SOCP01000019">
    <property type="protein sequence ID" value="TDV41761.1"/>
    <property type="molecule type" value="Genomic_DNA"/>
</dbReference>
<feature type="region of interest" description="Disordered" evidence="1">
    <location>
        <begin position="29"/>
        <end position="60"/>
    </location>
</feature>
<dbReference type="AlphaFoldDB" id="A0A4V3FR15"/>
<feature type="compositionally biased region" description="Polar residues" evidence="1">
    <location>
        <begin position="36"/>
        <end position="60"/>
    </location>
</feature>
<name>A0A4V3FR15_9PSEU</name>
<accession>A0A4V3FR15</accession>
<keyword evidence="4" id="KW-1185">Reference proteome</keyword>
<evidence type="ECO:0000313" key="4">
    <source>
        <dbReference type="Proteomes" id="UP000294927"/>
    </source>
</evidence>
<dbReference type="RefSeq" id="WP_133907562.1">
    <property type="nucleotide sequence ID" value="NZ_SOCP01000019.1"/>
</dbReference>
<organism evidence="3 4">
    <name type="scientific">Actinophytocola oryzae</name>
    <dbReference type="NCBI Taxonomy" id="502181"/>
    <lineage>
        <taxon>Bacteria</taxon>
        <taxon>Bacillati</taxon>
        <taxon>Actinomycetota</taxon>
        <taxon>Actinomycetes</taxon>
        <taxon>Pseudonocardiales</taxon>
        <taxon>Pseudonocardiaceae</taxon>
    </lineage>
</organism>
<gene>
    <name evidence="3" type="ORF">CLV71_11983</name>
</gene>
<comment type="caution">
    <text evidence="3">The sequence shown here is derived from an EMBL/GenBank/DDBJ whole genome shotgun (WGS) entry which is preliminary data.</text>
</comment>
<keyword evidence="2" id="KW-0732">Signal</keyword>
<evidence type="ECO:0000256" key="2">
    <source>
        <dbReference type="SAM" id="SignalP"/>
    </source>
</evidence>
<evidence type="ECO:0000256" key="1">
    <source>
        <dbReference type="SAM" id="MobiDB-lite"/>
    </source>
</evidence>
<evidence type="ECO:0008006" key="5">
    <source>
        <dbReference type="Google" id="ProtNLM"/>
    </source>
</evidence>
<proteinExistence type="predicted"/>
<evidence type="ECO:0000313" key="3">
    <source>
        <dbReference type="EMBL" id="TDV41761.1"/>
    </source>
</evidence>
<reference evidence="3 4" key="1">
    <citation type="submission" date="2019-03" db="EMBL/GenBank/DDBJ databases">
        <title>Genomic Encyclopedia of Archaeal and Bacterial Type Strains, Phase II (KMG-II): from individual species to whole genera.</title>
        <authorList>
            <person name="Goeker M."/>
        </authorList>
    </citation>
    <scope>NUCLEOTIDE SEQUENCE [LARGE SCALE GENOMIC DNA]</scope>
    <source>
        <strain evidence="3 4">DSM 45499</strain>
    </source>
</reference>